<feature type="chain" id="PRO_5045135506" evidence="1">
    <location>
        <begin position="20"/>
        <end position="893"/>
    </location>
</feature>
<dbReference type="SUPFAM" id="SSF49344">
    <property type="entry name" value="CBD9-like"/>
    <property type="match status" value="1"/>
</dbReference>
<evidence type="ECO:0000256" key="1">
    <source>
        <dbReference type="SAM" id="SignalP"/>
    </source>
</evidence>
<keyword evidence="1" id="KW-0732">Signal</keyword>
<dbReference type="Proteomes" id="UP001250662">
    <property type="component" value="Unassembled WGS sequence"/>
</dbReference>
<comment type="caution">
    <text evidence="4">The sequence shown here is derived from an EMBL/GenBank/DDBJ whole genome shotgun (WGS) entry which is preliminary data.</text>
</comment>
<feature type="domain" description="DUF5916" evidence="3">
    <location>
        <begin position="250"/>
        <end position="889"/>
    </location>
</feature>
<gene>
    <name evidence="4" type="ORF">RM520_05010</name>
</gene>
<dbReference type="Pfam" id="PF06452">
    <property type="entry name" value="CBM9_1"/>
    <property type="match status" value="1"/>
</dbReference>
<dbReference type="EMBL" id="JAVRHU010000001">
    <property type="protein sequence ID" value="MDT0620972.1"/>
    <property type="molecule type" value="Genomic_DNA"/>
</dbReference>
<dbReference type="InterPro" id="IPR010502">
    <property type="entry name" value="Carb-bd_dom_fam9"/>
</dbReference>
<evidence type="ECO:0000313" key="5">
    <source>
        <dbReference type="Proteomes" id="UP001250662"/>
    </source>
</evidence>
<dbReference type="InterPro" id="IPR045670">
    <property type="entry name" value="DUF5916"/>
</dbReference>
<reference evidence="4 5" key="1">
    <citation type="submission" date="2023-09" db="EMBL/GenBank/DDBJ databases">
        <authorList>
            <person name="Rey-Velasco X."/>
        </authorList>
    </citation>
    <scope>NUCLEOTIDE SEQUENCE [LARGE SCALE GENOMIC DNA]</scope>
    <source>
        <strain evidence="4 5">P007</strain>
    </source>
</reference>
<feature type="signal peptide" evidence="1">
    <location>
        <begin position="1"/>
        <end position="19"/>
    </location>
</feature>
<organism evidence="4 5">
    <name type="scientific">Croceitalea vernalis</name>
    <dbReference type="NCBI Taxonomy" id="3075599"/>
    <lineage>
        <taxon>Bacteria</taxon>
        <taxon>Pseudomonadati</taxon>
        <taxon>Bacteroidota</taxon>
        <taxon>Flavobacteriia</taxon>
        <taxon>Flavobacteriales</taxon>
        <taxon>Flavobacteriaceae</taxon>
        <taxon>Croceitalea</taxon>
    </lineage>
</organism>
<feature type="domain" description="Carbohydrate-binding" evidence="2">
    <location>
        <begin position="56"/>
        <end position="208"/>
    </location>
</feature>
<accession>A0ABU3BFN2</accession>
<evidence type="ECO:0000313" key="4">
    <source>
        <dbReference type="EMBL" id="MDT0620972.1"/>
    </source>
</evidence>
<dbReference type="Gene3D" id="2.60.40.1190">
    <property type="match status" value="1"/>
</dbReference>
<keyword evidence="5" id="KW-1185">Reference proteome</keyword>
<dbReference type="CDD" id="cd09618">
    <property type="entry name" value="CBM9_like_2"/>
    <property type="match status" value="1"/>
</dbReference>
<proteinExistence type="predicted"/>
<evidence type="ECO:0000259" key="2">
    <source>
        <dbReference type="Pfam" id="PF06452"/>
    </source>
</evidence>
<name>A0ABU3BFN2_9FLAO</name>
<sequence length="893" mass="102627">MRSPTLFLCVYLFSYFICAQETSRSENQAQEQDSTEIVPKKIYVTNDIGDEEPPAVDGLLNDSVWNRVEWTGDYIENQPDENTSPSYQTKFKIVYDSKNLYIGVRCYDAEPDKIIKRLSRRDGFEGDWVEFNIDSYHDKRTAFSFTVTAAGVKGDEFISNNGNNWDGSWNPIWYTKSNIDDEGWTAELRIPLSQLKFSSADNQVWGLQSTRRFFRAEERSLWQRKPIDQPGWVSEFGELHGLKNIEPQKQLEIQPYTVASSETYEAEVGNPFRDGSETDIAFGLDAKIGITNDLTLDLTMNPDFGQVEADPSAIALDGFQIFFREQRPFFVENKNIFDFNVSRSEAGNTFGSDNVFYSRRIGRSPQGYPNTNEGEFVEIPDNTQIIGAAKFSGKTENGWAIGVLESVTAKKYATIDNNGDRRREVVEPLTNYFVGRAQKDFNDRNSYVGGVFTATNRDNLTEGLDFLHKSAYTGGLDFKHQWKDRVWYLGGNVILSHVQGSEEAIQNTQQSITRLFQRVDAEHVEVDEDKTSLTGSGGNIQLGKIGDGHWRFETGGTWRSPELELNDIGFQRQADDIRHYTWVGYQTLKPDSTFRRVGINYNHWSAWDFAGNQNELRFNTNSWQNWSNNWFSNVGFNYAPIRYSNFALRGGPRLRLTPEVSFWNGIGTDGRKKLRFNLFHNGRKALDNSMRRYYVEFGFRYQPIDALRISIFPEYSINNDKLQYISNIDTDDGVRYLNGQIEQRTLSMSVRLNFNINPNLTVQYWGQPFISRGRYSNFKHVTNATAKNFEDRFLQYNAQQVSFLDDTYSVDENLDGNTDFSFGNPDFSFVQFRSNLVVRWEYIPGSEIFLVWSQDVSQSGNPSDGLLTGLNDNIFGQTPQNIFLLKATYRFVL</sequence>
<dbReference type="RefSeq" id="WP_311387194.1">
    <property type="nucleotide sequence ID" value="NZ_JAVRHU010000001.1"/>
</dbReference>
<dbReference type="Pfam" id="PF19313">
    <property type="entry name" value="DUF5916"/>
    <property type="match status" value="1"/>
</dbReference>
<evidence type="ECO:0000259" key="3">
    <source>
        <dbReference type="Pfam" id="PF19313"/>
    </source>
</evidence>
<protein>
    <submittedName>
        <fullName evidence="4">DUF5916 domain-containing protein</fullName>
    </submittedName>
</protein>